<keyword evidence="1" id="KW-0812">Transmembrane</keyword>
<feature type="transmembrane region" description="Helical" evidence="1">
    <location>
        <begin position="59"/>
        <end position="90"/>
    </location>
</feature>
<organism evidence="3 4">
    <name type="scientific">Rothia mucilaginosa (strain DY-18)</name>
    <name type="common">Stomatococcus mucilaginosus</name>
    <dbReference type="NCBI Taxonomy" id="680646"/>
    <lineage>
        <taxon>Bacteria</taxon>
        <taxon>Bacillati</taxon>
        <taxon>Actinomycetota</taxon>
        <taxon>Actinomycetes</taxon>
        <taxon>Micrococcales</taxon>
        <taxon>Micrococcaceae</taxon>
        <taxon>Rothia</taxon>
    </lineage>
</organism>
<proteinExistence type="predicted"/>
<dbReference type="InterPro" id="IPR025241">
    <property type="entry name" value="DUF4190"/>
</dbReference>
<dbReference type="Proteomes" id="UP000001883">
    <property type="component" value="Chromosome"/>
</dbReference>
<sequence length="167" mass="17566">MAYREHHTLLRRHMSENPNYQQNPGEFIPAPQQAPAYNMQGGYPGYQPTPSSALAIASLILGIIGLLSGWLIFGGVLGLVGVILGIVALVKVKNGTASGKGMAIGGIVTGALGMIVAVVVLILGLIGMGMLSDCAENAVQDSNGNYVCTIQGETMTMSPSEYKLYRR</sequence>
<reference evidence="4" key="1">
    <citation type="submission" date="2009-07" db="EMBL/GenBank/DDBJ databases">
        <title>Complete genome sequence of Rothia mucilaginosa DJ.</title>
        <authorList>
            <person name="Yamane K."/>
            <person name="Nambu T."/>
            <person name="Mashimo C."/>
            <person name="Sugimori C."/>
            <person name="Yamanaka T."/>
            <person name="Leung K."/>
            <person name="Fukushima H."/>
        </authorList>
    </citation>
    <scope>NUCLEOTIDE SEQUENCE [LARGE SCALE GENOMIC DNA]</scope>
    <source>
        <strain evidence="4">DY-18</strain>
    </source>
</reference>
<protein>
    <recommendedName>
        <fullName evidence="2">DUF4190 domain-containing protein</fullName>
    </recommendedName>
</protein>
<evidence type="ECO:0000256" key="1">
    <source>
        <dbReference type="SAM" id="Phobius"/>
    </source>
</evidence>
<keyword evidence="1" id="KW-1133">Transmembrane helix</keyword>
<evidence type="ECO:0000313" key="3">
    <source>
        <dbReference type="EMBL" id="BAI64532.1"/>
    </source>
</evidence>
<dbReference type="eggNOG" id="ENOG5033A46">
    <property type="taxonomic scope" value="Bacteria"/>
</dbReference>
<dbReference type="EMBL" id="AP011540">
    <property type="protein sequence ID" value="BAI64532.1"/>
    <property type="molecule type" value="Genomic_DNA"/>
</dbReference>
<dbReference type="Pfam" id="PF13828">
    <property type="entry name" value="DUF4190"/>
    <property type="match status" value="1"/>
</dbReference>
<reference evidence="3 4" key="3">
    <citation type="journal article" date="2010" name="Sequencing">
        <title>Complete Genome Sequence of Rothia mucilaginosa DY-18: A Clinical Isolate with Dense Meshwork-Like Structures from a Persistent Apical Periodontitis Lesion.</title>
        <authorList>
            <person name="Yamane K."/>
            <person name="Nambu T."/>
            <person name="Yamanaka T."/>
            <person name="Mashimo C."/>
            <person name="Sugimori C."/>
            <person name="Leung K.-P."/>
            <person name="Fukushima H."/>
        </authorList>
    </citation>
    <scope>NUCLEOTIDE SEQUENCE [LARGE SCALE GENOMIC DNA]</scope>
    <source>
        <strain evidence="3 4">DY-18</strain>
    </source>
</reference>
<accession>D2NSA6</accession>
<feature type="transmembrane region" description="Helical" evidence="1">
    <location>
        <begin position="102"/>
        <end position="131"/>
    </location>
</feature>
<keyword evidence="1" id="KW-0472">Membrane</keyword>
<keyword evidence="4" id="KW-1185">Reference proteome</keyword>
<feature type="domain" description="DUF4190" evidence="2">
    <location>
        <begin position="54"/>
        <end position="119"/>
    </location>
</feature>
<dbReference type="KEGG" id="rmu:RMDY18_07000"/>
<name>D2NSA6_ROTMD</name>
<reference evidence="3 4" key="2">
    <citation type="journal article" date="2010" name="J Osaka Dent Univ">
        <title>Isolation and identification of Rothia mucilaginosa from persistent apical periodontitis lesions.</title>
        <authorList>
            <person name="Yamane K."/>
            <person name="Yoshida M."/>
            <person name="Fujihira T."/>
            <person name="Baba T."/>
            <person name="Tsuji N."/>
            <person name="Hayashi H."/>
            <person name="Sugimori C."/>
            <person name="Yamanaka T."/>
            <person name="Mashimo C."/>
            <person name="Nambu T."/>
            <person name="Kawai H."/>
            <person name="Fukushima H."/>
        </authorList>
    </citation>
    <scope>NUCLEOTIDE SEQUENCE [LARGE SCALE GENOMIC DNA]</scope>
    <source>
        <strain evidence="3 4">DY-18</strain>
    </source>
</reference>
<gene>
    <name evidence="3" type="ordered locus">RMDY18_07000</name>
</gene>
<evidence type="ECO:0000259" key="2">
    <source>
        <dbReference type="Pfam" id="PF13828"/>
    </source>
</evidence>
<dbReference type="HOGENOM" id="CLU_1730027_0_0_11"/>
<evidence type="ECO:0000313" key="4">
    <source>
        <dbReference type="Proteomes" id="UP000001883"/>
    </source>
</evidence>
<dbReference type="AlphaFoldDB" id="D2NSA6"/>